<keyword evidence="2" id="KW-1185">Reference proteome</keyword>
<protein>
    <submittedName>
        <fullName evidence="1">Uncharacterized protein</fullName>
    </submittedName>
</protein>
<comment type="caution">
    <text evidence="1">The sequence shown here is derived from an EMBL/GenBank/DDBJ whole genome shotgun (WGS) entry which is preliminary data.</text>
</comment>
<dbReference type="AlphaFoldDB" id="A0A388TDJ7"/>
<name>A0A388TDJ7_TERA1</name>
<dbReference type="EMBL" id="BGZN01000062">
    <property type="protein sequence ID" value="GBR74631.1"/>
    <property type="molecule type" value="Genomic_DNA"/>
</dbReference>
<reference evidence="1 2" key="1">
    <citation type="journal article" date="2019" name="ISME J.">
        <title>Genome analyses of uncultured TG2/ZB3 bacteria in 'Margulisbacteria' specifically attached to ectosymbiotic spirochetes of protists in the termite gut.</title>
        <authorList>
            <person name="Utami Y.D."/>
            <person name="Kuwahara H."/>
            <person name="Igai K."/>
            <person name="Murakami T."/>
            <person name="Sugaya K."/>
            <person name="Morikawa T."/>
            <person name="Nagura Y."/>
            <person name="Yuki M."/>
            <person name="Deevong P."/>
            <person name="Inoue T."/>
            <person name="Kihara K."/>
            <person name="Lo N."/>
            <person name="Yamada A."/>
            <person name="Ohkuma M."/>
            <person name="Hongoh Y."/>
        </authorList>
    </citation>
    <scope>NUCLEOTIDE SEQUENCE [LARGE SCALE GENOMIC DNA]</scope>
    <source>
        <strain evidence="1">NkOx7-01</strain>
    </source>
</reference>
<proteinExistence type="predicted"/>
<sequence>MDKTSQILNLLENTKFSSENDLAVLQIGLDLLFKKSQKLWEKGSAERGVFLEMLAGKTALSREAWQKNKGLDALVCFAQGCILITLSLLNGIGRSPITIQKTTGGYKVKILSKLQNLNITPGLYDAETEKLVREFKHSFFGEAADAAFGKNDLAVIKETFKETTARLKNEKAFMERTAENPLRIFDQNISAENMASGLFLVISALPAETMNTLLMQIGSYLPAELEEKTEERLSVNVRTYLTTSTQDLPELFKKTRLLLKLYSGRQRNIIAIIVREKVRDFFYKLLENTAVKQQIENNLLATAKEQFELRIKIFEGLLKLL</sequence>
<organism evidence="1 2">
    <name type="scientific">Termititenax aidoneus</name>
    <dbReference type="NCBI Taxonomy" id="2218524"/>
    <lineage>
        <taxon>Bacteria</taxon>
        <taxon>Bacillati</taxon>
        <taxon>Candidatus Margulisiibacteriota</taxon>
        <taxon>Candidatus Termititenacia</taxon>
        <taxon>Candidatus Termititenacales</taxon>
        <taxon>Candidatus Termititenacaceae</taxon>
        <taxon>Candidatus Termititenax</taxon>
    </lineage>
</organism>
<accession>A0A388TDJ7</accession>
<gene>
    <name evidence="1" type="ORF">NO1_1774</name>
</gene>
<evidence type="ECO:0000313" key="1">
    <source>
        <dbReference type="EMBL" id="GBR74631.1"/>
    </source>
</evidence>
<evidence type="ECO:0000313" key="2">
    <source>
        <dbReference type="Proteomes" id="UP000269352"/>
    </source>
</evidence>
<dbReference type="Proteomes" id="UP000269352">
    <property type="component" value="Unassembled WGS sequence"/>
</dbReference>